<name>A0A9W6NBY1_9HYPH</name>
<feature type="signal peptide" evidence="1">
    <location>
        <begin position="1"/>
        <end position="26"/>
    </location>
</feature>
<reference evidence="3" key="2">
    <citation type="submission" date="2023-01" db="EMBL/GenBank/DDBJ databases">
        <authorList>
            <person name="Sun Q."/>
            <person name="Evtushenko L."/>
        </authorList>
    </citation>
    <scope>NUCLEOTIDE SEQUENCE</scope>
    <source>
        <strain evidence="3">VKM B-2789</strain>
    </source>
</reference>
<dbReference type="Proteomes" id="UP001143330">
    <property type="component" value="Unassembled WGS sequence"/>
</dbReference>
<accession>A0A9W6NBY1</accession>
<dbReference type="AlphaFoldDB" id="A0A9W6NBY1"/>
<dbReference type="SUPFAM" id="SSF53167">
    <property type="entry name" value="Purine and uridine phosphorylases"/>
    <property type="match status" value="1"/>
</dbReference>
<reference evidence="3" key="1">
    <citation type="journal article" date="2014" name="Int. J. Syst. Evol. Microbiol.">
        <title>Complete genome sequence of Corynebacterium casei LMG S-19264T (=DSM 44701T), isolated from a smear-ripened cheese.</title>
        <authorList>
            <consortium name="US DOE Joint Genome Institute (JGI-PGF)"/>
            <person name="Walter F."/>
            <person name="Albersmeier A."/>
            <person name="Kalinowski J."/>
            <person name="Ruckert C."/>
        </authorList>
    </citation>
    <scope>NUCLEOTIDE SEQUENCE</scope>
    <source>
        <strain evidence="3">VKM B-2789</strain>
    </source>
</reference>
<evidence type="ECO:0000259" key="2">
    <source>
        <dbReference type="Pfam" id="PF01048"/>
    </source>
</evidence>
<keyword evidence="4" id="KW-1185">Reference proteome</keyword>
<dbReference type="GO" id="GO:0009116">
    <property type="term" value="P:nucleoside metabolic process"/>
    <property type="evidence" value="ECO:0007669"/>
    <property type="project" value="InterPro"/>
</dbReference>
<dbReference type="RefSeq" id="WP_213364901.1">
    <property type="nucleotide sequence ID" value="NZ_BSFM01000014.1"/>
</dbReference>
<dbReference type="Pfam" id="PF01048">
    <property type="entry name" value="PNP_UDP_1"/>
    <property type="match status" value="1"/>
</dbReference>
<dbReference type="Gene3D" id="3.40.50.1580">
    <property type="entry name" value="Nucleoside phosphorylase domain"/>
    <property type="match status" value="1"/>
</dbReference>
<organism evidence="3 4">
    <name type="scientific">Ancylobacter defluvii</name>
    <dbReference type="NCBI Taxonomy" id="1282440"/>
    <lineage>
        <taxon>Bacteria</taxon>
        <taxon>Pseudomonadati</taxon>
        <taxon>Pseudomonadota</taxon>
        <taxon>Alphaproteobacteria</taxon>
        <taxon>Hyphomicrobiales</taxon>
        <taxon>Xanthobacteraceae</taxon>
        <taxon>Ancylobacter</taxon>
    </lineage>
</organism>
<sequence length="309" mass="33499">MSSAVSPLRLCLAAMVLLIALLPAAAEPVDATPRIAVLCAFEPEWKALRAVATHMEERDYKGVPIVTGEIEGKPVVLVMTGVSMVNAAMTTQMTLDRYNVTRIVVSGIAGGVDPSLNIGDIAVPERWGQYLEVILARETPQGFRLPSDDTPEFANFGMMFPRGVRVFREGRASSPRQFWFDVDPVMLEVARRSEAVTDSELQRCSADKVCLLKAPRVRVGGYGVSGPAFVDNAAFRSFTFDTFKAQVLDMESAAIAHVATTNDVPFIVFRALSDLAGGGPGENEMHVFMDLAANNSVAVMRTFLKALPD</sequence>
<evidence type="ECO:0000256" key="1">
    <source>
        <dbReference type="SAM" id="SignalP"/>
    </source>
</evidence>
<comment type="caution">
    <text evidence="3">The sequence shown here is derived from an EMBL/GenBank/DDBJ whole genome shotgun (WGS) entry which is preliminary data.</text>
</comment>
<dbReference type="PANTHER" id="PTHR21234:SF42">
    <property type="entry name" value="PHOSPHORYLASE SUPERFAMILY PROTEIN"/>
    <property type="match status" value="1"/>
</dbReference>
<dbReference type="PANTHER" id="PTHR21234">
    <property type="entry name" value="PURINE NUCLEOSIDE PHOSPHORYLASE"/>
    <property type="match status" value="1"/>
</dbReference>
<gene>
    <name evidence="3" type="ORF">GCM10017653_31470</name>
</gene>
<feature type="domain" description="Nucleoside phosphorylase" evidence="2">
    <location>
        <begin position="34"/>
        <end position="305"/>
    </location>
</feature>
<dbReference type="GO" id="GO:0003824">
    <property type="term" value="F:catalytic activity"/>
    <property type="evidence" value="ECO:0007669"/>
    <property type="project" value="InterPro"/>
</dbReference>
<dbReference type="InterPro" id="IPR035994">
    <property type="entry name" value="Nucleoside_phosphorylase_sf"/>
</dbReference>
<dbReference type="InterPro" id="IPR000845">
    <property type="entry name" value="Nucleoside_phosphorylase_d"/>
</dbReference>
<evidence type="ECO:0000313" key="3">
    <source>
        <dbReference type="EMBL" id="GLK85077.1"/>
    </source>
</evidence>
<feature type="chain" id="PRO_5040967134" evidence="1">
    <location>
        <begin position="27"/>
        <end position="309"/>
    </location>
</feature>
<protein>
    <submittedName>
        <fullName evidence="3">Phosphorylase</fullName>
    </submittedName>
</protein>
<proteinExistence type="predicted"/>
<dbReference type="CDD" id="cd09008">
    <property type="entry name" value="MTAN"/>
    <property type="match status" value="1"/>
</dbReference>
<dbReference type="EMBL" id="BSFM01000014">
    <property type="protein sequence ID" value="GLK85077.1"/>
    <property type="molecule type" value="Genomic_DNA"/>
</dbReference>
<keyword evidence="1" id="KW-0732">Signal</keyword>
<evidence type="ECO:0000313" key="4">
    <source>
        <dbReference type="Proteomes" id="UP001143330"/>
    </source>
</evidence>